<dbReference type="InterPro" id="IPR012337">
    <property type="entry name" value="RNaseH-like_sf"/>
</dbReference>
<feature type="domain" description="Reverse transcriptase" evidence="2">
    <location>
        <begin position="277"/>
        <end position="557"/>
    </location>
</feature>
<protein>
    <recommendedName>
        <fullName evidence="2">Reverse transcriptase domain-containing protein</fullName>
    </recommendedName>
</protein>
<keyword evidence="3" id="KW-1185">Reference proteome</keyword>
<dbReference type="GeneID" id="130469458"/>
<evidence type="ECO:0000313" key="4">
    <source>
        <dbReference type="RefSeq" id="XP_056694764.1"/>
    </source>
</evidence>
<dbReference type="InterPro" id="IPR026960">
    <property type="entry name" value="RVT-Znf"/>
</dbReference>
<dbReference type="InterPro" id="IPR044730">
    <property type="entry name" value="RNase_H-like_dom_plant"/>
</dbReference>
<dbReference type="InterPro" id="IPR002156">
    <property type="entry name" value="RNaseH_domain"/>
</dbReference>
<dbReference type="InterPro" id="IPR000477">
    <property type="entry name" value="RT_dom"/>
</dbReference>
<dbReference type="SUPFAM" id="SSF56672">
    <property type="entry name" value="DNA/RNA polymerases"/>
    <property type="match status" value="1"/>
</dbReference>
<dbReference type="RefSeq" id="XP_056694764.1">
    <property type="nucleotide sequence ID" value="XM_056838786.1"/>
</dbReference>
<dbReference type="PANTHER" id="PTHR33116:SF84">
    <property type="entry name" value="RNA-DIRECTED DNA POLYMERASE"/>
    <property type="match status" value="1"/>
</dbReference>
<evidence type="ECO:0000256" key="1">
    <source>
        <dbReference type="SAM" id="MobiDB-lite"/>
    </source>
</evidence>
<name>A0ABM3RGM1_SPIOL</name>
<evidence type="ECO:0000313" key="3">
    <source>
        <dbReference type="Proteomes" id="UP000813463"/>
    </source>
</evidence>
<reference evidence="4" key="2">
    <citation type="submission" date="2025-08" db="UniProtKB">
        <authorList>
            <consortium name="RefSeq"/>
        </authorList>
    </citation>
    <scope>IDENTIFICATION</scope>
    <source>
        <tissue evidence="4">Leaf</tissue>
    </source>
</reference>
<dbReference type="SUPFAM" id="SSF53098">
    <property type="entry name" value="Ribonuclease H-like"/>
    <property type="match status" value="1"/>
</dbReference>
<dbReference type="Pfam" id="PF00078">
    <property type="entry name" value="RVT_1"/>
    <property type="match status" value="1"/>
</dbReference>
<dbReference type="InterPro" id="IPR043502">
    <property type="entry name" value="DNA/RNA_pol_sf"/>
</dbReference>
<sequence length="1235" mass="141959">MANAKMLDNFPNMQVLHLPRTHSDHAPIIVSLYNDYCTGPFPFRCKEVWIEHPKFKEFFAKSWTNDNNDFIKGRKDFLAGIKTWNTNVFGNLTNIKKRLLARINGIQIALAKHHSHFLVSLEKTLLKDLNDIFRKERLIWAQKAGMNWRKYGDFNTRYFHLMAKIRKTRGEILALKGVDDQWVTDSQSLKLMATNYFRMMFQTTHTQSRRLVNLGSNNRISEQDSMALLRPISDVEVKLNLFQMDPIKSPGPDGIQPVFFQTFWAEVGPSIVKFCSECFNSAIIPEDVNDSHITLIPKSDQPESMSDFRPIGLCNTIYKLLTKIITSRLRPILNNLISPLQSSFIKGRGIEDNVIVVKEIAHHFHKARKGKNIMALKLDLTKAYDSLEWSFIRDTLVSYEFPTKFIDVIMCCITTPNISVLWNGEITEQIKPSRGIRQGDPLSSYIFVLCLDRLSMMIEEKVNKRNWDPLKLTKSISISHVFYADDVFLFGSATQKNMEVIMHTISEFGAMSGLQVNMRKSSIIFPVKMNHLIRNTIVGSYGLRISTCFGKYLGVDIRPNKLKISNYFGLLDKTMERIKGWQAKLLNMAGRCTLIKSVLNTYPLYNMQTNIIPSGVIDKIEKSCRKFLWNKVDRTRYLARISWNKITIPMGLGGLGIKKLKEWNIAFMAKLGWKVLTSPEKLWVRIFKDKYLKNGSFFDFIAKPSNSPIWRDILKGRDLLEKGIKIGIGNGESTSLWYHHWVGDKPLYKLIKKDIPESVGHLFVRDIIKQGQWNLQRVAHIIPDSIQSDILATPLAKVSHSNDFFTWSKSDDGNFSIKSAYSLICNSFFEVSGNYNFVSWKALWKITAPFKYRMLLWNCVHEILPVADTLSKYMESISRYCSRCSYIPETHLHLFRDCGDSSILWNFIFQRITVAKEVCLNSFFNFNWQQWMAYNLSLSRSWRMVFIVAVWHIWKARNRAVFELKMIKPFSVYNAFYVDYRENILMMQGKVAGNWLQKAPAWKPPAPGFLKLNIDGSWKEKDEAGGGGVFRSETGNWYIGFASKYNAITPLAAELYALREGLQMAVEYGVQKLEVETDAELLIKLLTSMEDYYHHELAPVIKDVACLMTRFSSFSITHLPRLFNKLAHCMGQYAISMALGHKVFLDPPPFTDVVYQTQLKQAKDSLKQMGESSSASQRREQVINLEIPPPPEEQPSTTVTTEIMFGTIPTKVTTHLVSAKTASDAKQGQFSSDKE</sequence>
<organism evidence="3 4">
    <name type="scientific">Spinacia oleracea</name>
    <name type="common">Spinach</name>
    <dbReference type="NCBI Taxonomy" id="3562"/>
    <lineage>
        <taxon>Eukaryota</taxon>
        <taxon>Viridiplantae</taxon>
        <taxon>Streptophyta</taxon>
        <taxon>Embryophyta</taxon>
        <taxon>Tracheophyta</taxon>
        <taxon>Spermatophyta</taxon>
        <taxon>Magnoliopsida</taxon>
        <taxon>eudicotyledons</taxon>
        <taxon>Gunneridae</taxon>
        <taxon>Pentapetalae</taxon>
        <taxon>Caryophyllales</taxon>
        <taxon>Chenopodiaceae</taxon>
        <taxon>Chenopodioideae</taxon>
        <taxon>Anserineae</taxon>
        <taxon>Spinacia</taxon>
    </lineage>
</organism>
<dbReference type="Pfam" id="PF13456">
    <property type="entry name" value="RVT_3"/>
    <property type="match status" value="1"/>
</dbReference>
<proteinExistence type="predicted"/>
<evidence type="ECO:0000259" key="2">
    <source>
        <dbReference type="PROSITE" id="PS50878"/>
    </source>
</evidence>
<accession>A0ABM3RGM1</accession>
<dbReference type="CDD" id="cd06222">
    <property type="entry name" value="RNase_H_like"/>
    <property type="match status" value="1"/>
</dbReference>
<dbReference type="CDD" id="cd01650">
    <property type="entry name" value="RT_nLTR_like"/>
    <property type="match status" value="1"/>
</dbReference>
<dbReference type="Proteomes" id="UP000813463">
    <property type="component" value="Chromosome 3"/>
</dbReference>
<reference evidence="3" key="1">
    <citation type="journal article" date="2021" name="Nat. Commun.">
        <title>Genomic analyses provide insights into spinach domestication and the genetic basis of agronomic traits.</title>
        <authorList>
            <person name="Cai X."/>
            <person name="Sun X."/>
            <person name="Xu C."/>
            <person name="Sun H."/>
            <person name="Wang X."/>
            <person name="Ge C."/>
            <person name="Zhang Z."/>
            <person name="Wang Q."/>
            <person name="Fei Z."/>
            <person name="Jiao C."/>
            <person name="Wang Q."/>
        </authorList>
    </citation>
    <scope>NUCLEOTIDE SEQUENCE [LARGE SCALE GENOMIC DNA]</scope>
    <source>
        <strain evidence="3">cv. Varoflay</strain>
    </source>
</reference>
<dbReference type="Gene3D" id="3.30.420.10">
    <property type="entry name" value="Ribonuclease H-like superfamily/Ribonuclease H"/>
    <property type="match status" value="1"/>
</dbReference>
<gene>
    <name evidence="4" type="primary">LOC130469458</name>
</gene>
<dbReference type="PROSITE" id="PS50878">
    <property type="entry name" value="RT_POL"/>
    <property type="match status" value="1"/>
</dbReference>
<feature type="region of interest" description="Disordered" evidence="1">
    <location>
        <begin position="1165"/>
        <end position="1197"/>
    </location>
</feature>
<dbReference type="InterPro" id="IPR036397">
    <property type="entry name" value="RNaseH_sf"/>
</dbReference>
<dbReference type="Pfam" id="PF13966">
    <property type="entry name" value="zf-RVT"/>
    <property type="match status" value="1"/>
</dbReference>
<dbReference type="PANTHER" id="PTHR33116">
    <property type="entry name" value="REVERSE TRANSCRIPTASE ZINC-BINDING DOMAIN-CONTAINING PROTEIN-RELATED-RELATED"/>
    <property type="match status" value="1"/>
</dbReference>